<name>A0A640STA6_9ACTN</name>
<protein>
    <recommendedName>
        <fullName evidence="1">ABC transporter domain-containing protein</fullName>
    </recommendedName>
</protein>
<dbReference type="EMBL" id="BLIO01000001">
    <property type="protein sequence ID" value="GFE14258.1"/>
    <property type="molecule type" value="Genomic_DNA"/>
</dbReference>
<dbReference type="GO" id="GO:0005524">
    <property type="term" value="F:ATP binding"/>
    <property type="evidence" value="ECO:0007669"/>
    <property type="project" value="InterPro"/>
</dbReference>
<feature type="domain" description="ABC transporter" evidence="1">
    <location>
        <begin position="2"/>
        <end position="40"/>
    </location>
</feature>
<proteinExistence type="predicted"/>
<organism evidence="2 3">
    <name type="scientific">Streptomyces glebosus</name>
    <dbReference type="NCBI Taxonomy" id="249580"/>
    <lineage>
        <taxon>Bacteria</taxon>
        <taxon>Bacillati</taxon>
        <taxon>Actinomycetota</taxon>
        <taxon>Actinomycetes</taxon>
        <taxon>Kitasatosporales</taxon>
        <taxon>Streptomycetaceae</taxon>
        <taxon>Streptomyces</taxon>
    </lineage>
</organism>
<dbReference type="InterPro" id="IPR039421">
    <property type="entry name" value="Type_1_exporter"/>
</dbReference>
<dbReference type="SUPFAM" id="SSF52540">
    <property type="entry name" value="P-loop containing nucleoside triphosphate hydrolases"/>
    <property type="match status" value="1"/>
</dbReference>
<dbReference type="AlphaFoldDB" id="A0A640STA6"/>
<dbReference type="GO" id="GO:0015421">
    <property type="term" value="F:ABC-type oligopeptide transporter activity"/>
    <property type="evidence" value="ECO:0007669"/>
    <property type="project" value="TreeGrafter"/>
</dbReference>
<keyword evidence="3" id="KW-1185">Reference proteome</keyword>
<evidence type="ECO:0000313" key="3">
    <source>
        <dbReference type="Proteomes" id="UP000430079"/>
    </source>
</evidence>
<evidence type="ECO:0000259" key="1">
    <source>
        <dbReference type="Pfam" id="PF00005"/>
    </source>
</evidence>
<dbReference type="PANTHER" id="PTHR43394:SF1">
    <property type="entry name" value="ATP-BINDING CASSETTE SUB-FAMILY B MEMBER 10, MITOCHONDRIAL"/>
    <property type="match status" value="1"/>
</dbReference>
<dbReference type="InterPro" id="IPR027417">
    <property type="entry name" value="P-loop_NTPase"/>
</dbReference>
<sequence length="115" mass="12368">MDTDVRKRGGRISAGQRQLVGFARALLADPAVLILDEATSSLDIPGERAVQRAMDTVLEGRTALVIAHRLSTVEIADRVLVMDGGRIVEDGPPDALIAARGRFAQLHQAWRDSVG</sequence>
<dbReference type="PANTHER" id="PTHR43394">
    <property type="entry name" value="ATP-DEPENDENT PERMEASE MDL1, MITOCHONDRIAL"/>
    <property type="match status" value="1"/>
</dbReference>
<dbReference type="Gene3D" id="3.40.50.300">
    <property type="entry name" value="P-loop containing nucleotide triphosphate hydrolases"/>
    <property type="match status" value="1"/>
</dbReference>
<comment type="caution">
    <text evidence="2">The sequence shown here is derived from an EMBL/GenBank/DDBJ whole genome shotgun (WGS) entry which is preliminary data.</text>
</comment>
<dbReference type="Pfam" id="PF00005">
    <property type="entry name" value="ABC_tran"/>
    <property type="match status" value="1"/>
</dbReference>
<gene>
    <name evidence="2" type="ORF">Sgleb_23050</name>
</gene>
<dbReference type="Proteomes" id="UP000430079">
    <property type="component" value="Unassembled WGS sequence"/>
</dbReference>
<dbReference type="InterPro" id="IPR003439">
    <property type="entry name" value="ABC_transporter-like_ATP-bd"/>
</dbReference>
<reference evidence="2 3" key="1">
    <citation type="submission" date="2019-12" db="EMBL/GenBank/DDBJ databases">
        <title>Whole genome shotgun sequence of Streptomyces hygroscopicus subsp. glebosus NBRC 13786.</title>
        <authorList>
            <person name="Ichikawa N."/>
            <person name="Kimura A."/>
            <person name="Kitahashi Y."/>
            <person name="Komaki H."/>
            <person name="Tamura T."/>
        </authorList>
    </citation>
    <scope>NUCLEOTIDE SEQUENCE [LARGE SCALE GENOMIC DNA]</scope>
    <source>
        <strain evidence="2 3">NBRC 13786</strain>
    </source>
</reference>
<dbReference type="GO" id="GO:0016887">
    <property type="term" value="F:ATP hydrolysis activity"/>
    <property type="evidence" value="ECO:0007669"/>
    <property type="project" value="InterPro"/>
</dbReference>
<accession>A0A640STA6</accession>
<evidence type="ECO:0000313" key="2">
    <source>
        <dbReference type="EMBL" id="GFE14258.1"/>
    </source>
</evidence>